<dbReference type="GO" id="GO:0097602">
    <property type="term" value="F:cullin family protein binding"/>
    <property type="evidence" value="ECO:0007669"/>
    <property type="project" value="TreeGrafter"/>
</dbReference>
<evidence type="ECO:0000259" key="1">
    <source>
        <dbReference type="Pfam" id="PF02214"/>
    </source>
</evidence>
<dbReference type="STRING" id="121845.A0A3Q0JMS4"/>
<dbReference type="GO" id="GO:0005737">
    <property type="term" value="C:cytoplasm"/>
    <property type="evidence" value="ECO:0007669"/>
    <property type="project" value="TreeGrafter"/>
</dbReference>
<dbReference type="InterPro" id="IPR011333">
    <property type="entry name" value="SKP1/BTB/POZ_sf"/>
</dbReference>
<evidence type="ECO:0000313" key="3">
    <source>
        <dbReference type="RefSeq" id="XP_026688473.1"/>
    </source>
</evidence>
<dbReference type="Proteomes" id="UP000079169">
    <property type="component" value="Unplaced"/>
</dbReference>
<dbReference type="Pfam" id="PF02214">
    <property type="entry name" value="BTB_2"/>
    <property type="match status" value="1"/>
</dbReference>
<dbReference type="AlphaFoldDB" id="A0A3Q0JMS4"/>
<feature type="non-terminal residue" evidence="3">
    <location>
        <position position="66"/>
    </location>
</feature>
<dbReference type="SUPFAM" id="SSF54695">
    <property type="entry name" value="POZ domain"/>
    <property type="match status" value="1"/>
</dbReference>
<dbReference type="KEGG" id="dci:113472884"/>
<protein>
    <submittedName>
        <fullName evidence="3">BTB/POZ domain-containing protein KCTD5</fullName>
    </submittedName>
</protein>
<reference evidence="3" key="1">
    <citation type="submission" date="2025-08" db="UniProtKB">
        <authorList>
            <consortium name="RefSeq"/>
        </authorList>
    </citation>
    <scope>IDENTIFICATION</scope>
</reference>
<sequence length="66" mass="7405">MTDSEESTVNGVQTSLGNLSLSREASWVRLNIGGTHFLTTRTTLARDPNSFLYRLCREESDLISEK</sequence>
<evidence type="ECO:0000313" key="2">
    <source>
        <dbReference type="Proteomes" id="UP000079169"/>
    </source>
</evidence>
<dbReference type="CTD" id="31110"/>
<dbReference type="InterPro" id="IPR003131">
    <property type="entry name" value="T1-type_BTB"/>
</dbReference>
<dbReference type="Gene3D" id="3.30.710.10">
    <property type="entry name" value="Potassium Channel Kv1.1, Chain A"/>
    <property type="match status" value="1"/>
</dbReference>
<keyword evidence="2" id="KW-1185">Reference proteome</keyword>
<gene>
    <name evidence="3" type="primary">LOC113472884</name>
</gene>
<feature type="domain" description="Potassium channel tetramerisation-type BTB" evidence="1">
    <location>
        <begin position="28"/>
        <end position="59"/>
    </location>
</feature>
<organism evidence="2 3">
    <name type="scientific">Diaphorina citri</name>
    <name type="common">Asian citrus psyllid</name>
    <dbReference type="NCBI Taxonomy" id="121845"/>
    <lineage>
        <taxon>Eukaryota</taxon>
        <taxon>Metazoa</taxon>
        <taxon>Ecdysozoa</taxon>
        <taxon>Arthropoda</taxon>
        <taxon>Hexapoda</taxon>
        <taxon>Insecta</taxon>
        <taxon>Pterygota</taxon>
        <taxon>Neoptera</taxon>
        <taxon>Paraneoptera</taxon>
        <taxon>Hemiptera</taxon>
        <taxon>Sternorrhyncha</taxon>
        <taxon>Psylloidea</taxon>
        <taxon>Psyllidae</taxon>
        <taxon>Diaphorininae</taxon>
        <taxon>Diaphorina</taxon>
    </lineage>
</organism>
<proteinExistence type="predicted"/>
<dbReference type="PaxDb" id="121845-A0A3Q0JMS4"/>
<dbReference type="GO" id="GO:0043161">
    <property type="term" value="P:proteasome-mediated ubiquitin-dependent protein catabolic process"/>
    <property type="evidence" value="ECO:0007669"/>
    <property type="project" value="TreeGrafter"/>
</dbReference>
<accession>A0A3Q0JMS4</accession>
<name>A0A3Q0JMS4_DIACI</name>
<dbReference type="PANTHER" id="PTHR14958:SF29">
    <property type="entry name" value="INSOMNIAC, ISOFORM B"/>
    <property type="match status" value="1"/>
</dbReference>
<dbReference type="GO" id="GO:0051260">
    <property type="term" value="P:protein homooligomerization"/>
    <property type="evidence" value="ECO:0007669"/>
    <property type="project" value="InterPro"/>
</dbReference>
<dbReference type="RefSeq" id="XP_026688473.1">
    <property type="nucleotide sequence ID" value="XM_026832672.1"/>
</dbReference>
<dbReference type="PANTHER" id="PTHR14958">
    <property type="entry name" value="POTASSIUM CHANNEL TETRAMERISATION DOMAIN CONTAINING PROTEIN"/>
    <property type="match status" value="1"/>
</dbReference>
<dbReference type="GeneID" id="113472884"/>
<dbReference type="GO" id="GO:0031463">
    <property type="term" value="C:Cul3-RING ubiquitin ligase complex"/>
    <property type="evidence" value="ECO:0007669"/>
    <property type="project" value="TreeGrafter"/>
</dbReference>